<evidence type="ECO:0000313" key="3">
    <source>
        <dbReference type="EMBL" id="MDN3492616.1"/>
    </source>
</evidence>
<dbReference type="Pfam" id="PF13715">
    <property type="entry name" value="CarbopepD_reg_2"/>
    <property type="match status" value="1"/>
</dbReference>
<reference evidence="3 4" key="1">
    <citation type="journal article" date="2023" name="Int. J. Syst. Evol. Microbiol.">
        <title>Winogradskyella bathintestinalis sp. nov., isolated from the intestine of the deep-sea loosejaw dragonfish, Malacosteus niger.</title>
        <authorList>
            <person name="Uniacke-Lowe S."/>
            <person name="Johnson C.N."/>
            <person name="Stanton C."/>
            <person name="Hill C."/>
            <person name="Ross P."/>
        </authorList>
    </citation>
    <scope>NUCLEOTIDE SEQUENCE [LARGE SCALE GENOMIC DNA]</scope>
    <source>
        <strain evidence="3 4">APC 3343</strain>
    </source>
</reference>
<comment type="caution">
    <text evidence="3">The sequence shown here is derived from an EMBL/GenBank/DDBJ whole genome shotgun (WGS) entry which is preliminary data.</text>
</comment>
<organism evidence="3 4">
    <name type="scientific">Winogradskyella bathintestinalis</name>
    <dbReference type="NCBI Taxonomy" id="3035208"/>
    <lineage>
        <taxon>Bacteria</taxon>
        <taxon>Pseudomonadati</taxon>
        <taxon>Bacteroidota</taxon>
        <taxon>Flavobacteriia</taxon>
        <taxon>Flavobacteriales</taxon>
        <taxon>Flavobacteriaceae</taxon>
        <taxon>Winogradskyella</taxon>
    </lineage>
</organism>
<feature type="chain" id="PRO_5046391014" evidence="2">
    <location>
        <begin position="27"/>
        <end position="436"/>
    </location>
</feature>
<accession>A0ABT7ZUC3</accession>
<gene>
    <name evidence="3" type="ORF">QMA06_07780</name>
</gene>
<feature type="compositionally biased region" description="Basic and acidic residues" evidence="1">
    <location>
        <begin position="416"/>
        <end position="425"/>
    </location>
</feature>
<evidence type="ECO:0000313" key="4">
    <source>
        <dbReference type="Proteomes" id="UP001231197"/>
    </source>
</evidence>
<protein>
    <submittedName>
        <fullName evidence="3">Carboxypeptidase-like regulatory domain-containing protein</fullName>
    </submittedName>
</protein>
<name>A0ABT7ZUC3_9FLAO</name>
<sequence length="436" mass="49649">MEKSLNLKRFTGTIIAALFLAFSLHAQTDFNVYNGTIVDGQTNKALEAVSLNINGTNISTITNSEGEFTLKVPSSYTDSKVAVSLLDYNTYVISLTELLNEDNTIKLYRAVTKLSAVSISAFKNAERLVKKVFSDKNKNLEEQSVFMTAFYRETIKRRNRNVSLTEAVVNILKQPTTSQLHDAIQLGKARKSTDYKRLDTVSVKLQGGPFSTVYLDVMKYPEYIFNEESIMSYNFTFDKPTTINNRTVYVVDFRPKDNAFKINYFGKLFIDVESLALVSANYALDLSNRSKTKNLLVKKKPTNIVVYPLEANYKVDYKAKDGKWYYSYSTLSLKFKVNKKRQLFNKVYTLSSEMAVTDWEVNLTDKKIRNKDKLRPTVIITDAISGFSDANFWGKYNFIEPDKSIQSAIDKIKKNIEKQKRKENGKGTSKVIAGMP</sequence>
<dbReference type="Proteomes" id="UP001231197">
    <property type="component" value="Unassembled WGS sequence"/>
</dbReference>
<proteinExistence type="predicted"/>
<dbReference type="InterPro" id="IPR008969">
    <property type="entry name" value="CarboxyPept-like_regulatory"/>
</dbReference>
<dbReference type="RefSeq" id="WP_290206308.1">
    <property type="nucleotide sequence ID" value="NZ_JASDDK010000002.1"/>
</dbReference>
<feature type="region of interest" description="Disordered" evidence="1">
    <location>
        <begin position="416"/>
        <end position="436"/>
    </location>
</feature>
<evidence type="ECO:0000256" key="2">
    <source>
        <dbReference type="SAM" id="SignalP"/>
    </source>
</evidence>
<keyword evidence="2" id="KW-0732">Signal</keyword>
<feature type="signal peptide" evidence="2">
    <location>
        <begin position="1"/>
        <end position="26"/>
    </location>
</feature>
<dbReference type="EMBL" id="JASDDK010000002">
    <property type="protein sequence ID" value="MDN3492616.1"/>
    <property type="molecule type" value="Genomic_DNA"/>
</dbReference>
<keyword evidence="4" id="KW-1185">Reference proteome</keyword>
<dbReference type="SUPFAM" id="SSF49464">
    <property type="entry name" value="Carboxypeptidase regulatory domain-like"/>
    <property type="match status" value="1"/>
</dbReference>
<evidence type="ECO:0000256" key="1">
    <source>
        <dbReference type="SAM" id="MobiDB-lite"/>
    </source>
</evidence>